<dbReference type="SMART" id="SM00181">
    <property type="entry name" value="EGF"/>
    <property type="match status" value="4"/>
</dbReference>
<feature type="domain" description="EGF-like" evidence="11">
    <location>
        <begin position="222"/>
        <end position="257"/>
    </location>
</feature>
<dbReference type="InterPro" id="IPR011489">
    <property type="entry name" value="EMI_domain"/>
</dbReference>
<keyword evidence="14" id="KW-1185">Reference proteome</keyword>
<dbReference type="InterPro" id="IPR000152">
    <property type="entry name" value="EGF-type_Asp/Asn_hydroxyl_site"/>
</dbReference>
<evidence type="ECO:0000256" key="5">
    <source>
        <dbReference type="ARBA" id="ARBA00023054"/>
    </source>
</evidence>
<dbReference type="Proteomes" id="UP001652700">
    <property type="component" value="Unplaced"/>
</dbReference>
<dbReference type="PANTHER" id="PTHR14949">
    <property type="entry name" value="EGF-LIKE-DOMAIN, MULTIPLE 7, 8"/>
    <property type="match status" value="1"/>
</dbReference>
<evidence type="ECO:0000256" key="8">
    <source>
        <dbReference type="SAM" id="Coils"/>
    </source>
</evidence>
<comment type="caution">
    <text evidence="7">Lacks conserved residue(s) required for the propagation of feature annotation.</text>
</comment>
<evidence type="ECO:0000256" key="7">
    <source>
        <dbReference type="PROSITE-ProRule" id="PRU00076"/>
    </source>
</evidence>
<dbReference type="PROSITE" id="PS00022">
    <property type="entry name" value="EGF_1"/>
    <property type="match status" value="3"/>
</dbReference>
<keyword evidence="3" id="KW-0677">Repeat</keyword>
<evidence type="ECO:0000256" key="3">
    <source>
        <dbReference type="ARBA" id="ARBA00022737"/>
    </source>
</evidence>
<dbReference type="InterPro" id="IPR009030">
    <property type="entry name" value="Growth_fac_rcpt_cys_sf"/>
</dbReference>
<feature type="signal peptide" evidence="10">
    <location>
        <begin position="1"/>
        <end position="19"/>
    </location>
</feature>
<dbReference type="InterPro" id="IPR049883">
    <property type="entry name" value="NOTCH1_EGF-like"/>
</dbReference>
<dbReference type="SUPFAM" id="SSF57184">
    <property type="entry name" value="Growth factor receptor domain"/>
    <property type="match status" value="1"/>
</dbReference>
<feature type="disulfide bond" evidence="7">
    <location>
        <begin position="190"/>
        <end position="200"/>
    </location>
</feature>
<feature type="chain" id="PRO_5047399220" evidence="10">
    <location>
        <begin position="20"/>
        <end position="446"/>
    </location>
</feature>
<dbReference type="Pfam" id="PF07645">
    <property type="entry name" value="EGF_CA"/>
    <property type="match status" value="1"/>
</dbReference>
<feature type="coiled-coil region" evidence="8">
    <location>
        <begin position="377"/>
        <end position="404"/>
    </location>
</feature>
<dbReference type="InterPro" id="IPR001881">
    <property type="entry name" value="EGF-like_Ca-bd_dom"/>
</dbReference>
<dbReference type="EnsemblMetazoa" id="XM_050661077.1">
    <property type="protein sequence ID" value="XP_050517034.1"/>
    <property type="gene ID" value="LOC114324312"/>
</dbReference>
<keyword evidence="1 7" id="KW-0245">EGF-like domain</keyword>
<accession>A0ABM5L3L9</accession>
<dbReference type="GeneID" id="114324312"/>
<dbReference type="SMART" id="SM00179">
    <property type="entry name" value="EGF_CA"/>
    <property type="match status" value="2"/>
</dbReference>
<evidence type="ECO:0000256" key="6">
    <source>
        <dbReference type="ARBA" id="ARBA00023157"/>
    </source>
</evidence>
<feature type="region of interest" description="Disordered" evidence="9">
    <location>
        <begin position="52"/>
        <end position="85"/>
    </location>
</feature>
<evidence type="ECO:0000256" key="10">
    <source>
        <dbReference type="SAM" id="SignalP"/>
    </source>
</evidence>
<keyword evidence="5 8" id="KW-0175">Coiled coil</keyword>
<dbReference type="PROSITE" id="PS01186">
    <property type="entry name" value="EGF_2"/>
    <property type="match status" value="3"/>
</dbReference>
<dbReference type="InterPro" id="IPR000742">
    <property type="entry name" value="EGF"/>
</dbReference>
<organism evidence="13 14">
    <name type="scientific">Diabrotica virgifera virgifera</name>
    <name type="common">western corn rootworm</name>
    <dbReference type="NCBI Taxonomy" id="50390"/>
    <lineage>
        <taxon>Eukaryota</taxon>
        <taxon>Metazoa</taxon>
        <taxon>Ecdysozoa</taxon>
        <taxon>Arthropoda</taxon>
        <taxon>Hexapoda</taxon>
        <taxon>Insecta</taxon>
        <taxon>Pterygota</taxon>
        <taxon>Neoptera</taxon>
        <taxon>Endopterygota</taxon>
        <taxon>Coleoptera</taxon>
        <taxon>Polyphaga</taxon>
        <taxon>Cucujiformia</taxon>
        <taxon>Chrysomeloidea</taxon>
        <taxon>Chrysomelidae</taxon>
        <taxon>Galerucinae</taxon>
        <taxon>Diabroticina</taxon>
        <taxon>Diabroticites</taxon>
        <taxon>Diabrotica</taxon>
    </lineage>
</organism>
<evidence type="ECO:0000256" key="2">
    <source>
        <dbReference type="ARBA" id="ARBA00022729"/>
    </source>
</evidence>
<protein>
    <submittedName>
        <fullName evidence="13">Uncharacterized protein</fullName>
    </submittedName>
</protein>
<feature type="disulfide bond" evidence="7">
    <location>
        <begin position="208"/>
        <end position="217"/>
    </location>
</feature>
<dbReference type="PROSITE" id="PS51041">
    <property type="entry name" value="EMI"/>
    <property type="match status" value="1"/>
</dbReference>
<dbReference type="PROSITE" id="PS50026">
    <property type="entry name" value="EGF_3"/>
    <property type="match status" value="3"/>
</dbReference>
<feature type="disulfide bond" evidence="7">
    <location>
        <begin position="283"/>
        <end position="292"/>
    </location>
</feature>
<dbReference type="Pfam" id="PF00008">
    <property type="entry name" value="EGF"/>
    <property type="match status" value="1"/>
</dbReference>
<evidence type="ECO:0000259" key="11">
    <source>
        <dbReference type="PROSITE" id="PS50026"/>
    </source>
</evidence>
<dbReference type="PROSITE" id="PS00010">
    <property type="entry name" value="ASX_HYDROXYL"/>
    <property type="match status" value="1"/>
</dbReference>
<name>A0ABM5L3L9_DIAVI</name>
<feature type="domain" description="EGF-like" evidence="11">
    <location>
        <begin position="186"/>
        <end position="218"/>
    </location>
</feature>
<feature type="disulfide bond" evidence="7">
    <location>
        <begin position="247"/>
        <end position="256"/>
    </location>
</feature>
<dbReference type="InterPro" id="IPR018097">
    <property type="entry name" value="EGF_Ca-bd_CS"/>
</dbReference>
<dbReference type="PROSITE" id="PS01187">
    <property type="entry name" value="EGF_CA"/>
    <property type="match status" value="1"/>
</dbReference>
<dbReference type="PANTHER" id="PTHR14949:SF54">
    <property type="entry name" value="VWFD DOMAIN-CONTAINING PROTEIN"/>
    <property type="match status" value="1"/>
</dbReference>
<evidence type="ECO:0000256" key="1">
    <source>
        <dbReference type="ARBA" id="ARBA00022536"/>
    </source>
</evidence>
<proteinExistence type="predicted"/>
<dbReference type="CDD" id="cd00054">
    <property type="entry name" value="EGF_CA"/>
    <property type="match status" value="1"/>
</dbReference>
<dbReference type="InterPro" id="IPR050969">
    <property type="entry name" value="Dev_Signal_Modulators"/>
</dbReference>
<dbReference type="Gene3D" id="2.10.25.10">
    <property type="entry name" value="Laminin"/>
    <property type="match status" value="4"/>
</dbReference>
<evidence type="ECO:0000259" key="12">
    <source>
        <dbReference type="PROSITE" id="PS51041"/>
    </source>
</evidence>
<feature type="compositionally biased region" description="Basic residues" evidence="9">
    <location>
        <begin position="52"/>
        <end position="63"/>
    </location>
</feature>
<feature type="domain" description="EMI" evidence="12">
    <location>
        <begin position="108"/>
        <end position="187"/>
    </location>
</feature>
<feature type="domain" description="EGF-like" evidence="11">
    <location>
        <begin position="261"/>
        <end position="293"/>
    </location>
</feature>
<reference evidence="13" key="1">
    <citation type="submission" date="2025-05" db="UniProtKB">
        <authorList>
            <consortium name="EnsemblMetazoa"/>
        </authorList>
    </citation>
    <scope>IDENTIFICATION</scope>
</reference>
<feature type="disulfide bond" evidence="7">
    <location>
        <begin position="226"/>
        <end position="236"/>
    </location>
</feature>
<dbReference type="RefSeq" id="XP_050517034.1">
    <property type="nucleotide sequence ID" value="XM_050661077.1"/>
</dbReference>
<evidence type="ECO:0000313" key="14">
    <source>
        <dbReference type="Proteomes" id="UP001652700"/>
    </source>
</evidence>
<evidence type="ECO:0000256" key="9">
    <source>
        <dbReference type="SAM" id="MobiDB-lite"/>
    </source>
</evidence>
<evidence type="ECO:0000313" key="13">
    <source>
        <dbReference type="EnsemblMetazoa" id="XP_050517034.1"/>
    </source>
</evidence>
<evidence type="ECO:0000256" key="4">
    <source>
        <dbReference type="ARBA" id="ARBA00022837"/>
    </source>
</evidence>
<keyword evidence="4" id="KW-0106">Calcium</keyword>
<dbReference type="Pfam" id="PF07546">
    <property type="entry name" value="EMI"/>
    <property type="match status" value="1"/>
</dbReference>
<feature type="disulfide bond" evidence="7">
    <location>
        <begin position="265"/>
        <end position="275"/>
    </location>
</feature>
<keyword evidence="6 7" id="KW-1015">Disulfide bond</keyword>
<sequence>MHATLALLSSALLVAHVTAGNGNYPTWDKNHPNGDGSDKQPHLVMPRNHSSVHRHVGAHRHGSRGVNRTGDGVGHDKKGVRNSESEKLMVVDANTGIKYNPYGKHHPGRHVCTRNVDKPMKTKQAYCKPTFKNYVIRCQGNQICKGVRLVYETHYKDVVSTKTSNEVIYACCPGWTQATNRSNGCNRAHCSKPCLNGGRCVKPEMCACLKGYAGLQCEIPVNTPDCRKHCLNGGKCLKRETKDTCSCPKGFEGQQCEFDITKPYCSKGCENGGICTKHELCTCPKGFEGRRCEIDIDECKEQKPCDQICYNTIGSFTCQCKEDFVLQKDGQTCRKEDDNDGGIEAKDLEFEMLDKRLLKLETMMGESHKNDVSKDDLQNVYKDMDSISEDISALKNKINDVENYRNDMYVFKTKLNSIEKKAEKVDELVLKYDRIKKCAFYNKICI</sequence>
<keyword evidence="2 10" id="KW-0732">Signal</keyword>
<feature type="compositionally biased region" description="Basic and acidic residues" evidence="9">
    <location>
        <begin position="73"/>
        <end position="85"/>
    </location>
</feature>